<feature type="signal peptide" evidence="1">
    <location>
        <begin position="1"/>
        <end position="28"/>
    </location>
</feature>
<evidence type="ECO:0000313" key="2">
    <source>
        <dbReference type="EMBL" id="MBX15907.1"/>
    </source>
</evidence>
<protein>
    <submittedName>
        <fullName evidence="2">Putative WD repeat-containing protein C2A9.03</fullName>
    </submittedName>
</protein>
<organism evidence="2">
    <name type="scientific">Rhizophora mucronata</name>
    <name type="common">Asiatic mangrove</name>
    <dbReference type="NCBI Taxonomy" id="61149"/>
    <lineage>
        <taxon>Eukaryota</taxon>
        <taxon>Viridiplantae</taxon>
        <taxon>Streptophyta</taxon>
        <taxon>Embryophyta</taxon>
        <taxon>Tracheophyta</taxon>
        <taxon>Spermatophyta</taxon>
        <taxon>Magnoliopsida</taxon>
        <taxon>eudicotyledons</taxon>
        <taxon>Gunneridae</taxon>
        <taxon>Pentapetalae</taxon>
        <taxon>rosids</taxon>
        <taxon>fabids</taxon>
        <taxon>Malpighiales</taxon>
        <taxon>Rhizophoraceae</taxon>
        <taxon>Rhizophora</taxon>
    </lineage>
</organism>
<sequence length="50" mass="5847">MMTMPSQMLLRSMMLPVVLHTLLPQIMTVESEILTWRNFSLPRIFVSLGR</sequence>
<dbReference type="EMBL" id="GGEC01035423">
    <property type="protein sequence ID" value="MBX15907.1"/>
    <property type="molecule type" value="Transcribed_RNA"/>
</dbReference>
<reference evidence="2" key="1">
    <citation type="submission" date="2018-02" db="EMBL/GenBank/DDBJ databases">
        <title>Rhizophora mucronata_Transcriptome.</title>
        <authorList>
            <person name="Meera S.P."/>
            <person name="Sreeshan A."/>
            <person name="Augustine A."/>
        </authorList>
    </citation>
    <scope>NUCLEOTIDE SEQUENCE</scope>
    <source>
        <tissue evidence="2">Leaf</tissue>
    </source>
</reference>
<proteinExistence type="predicted"/>
<name>A0A2P2LD64_RHIMU</name>
<keyword evidence="1" id="KW-0732">Signal</keyword>
<evidence type="ECO:0000256" key="1">
    <source>
        <dbReference type="SAM" id="SignalP"/>
    </source>
</evidence>
<dbReference type="AlphaFoldDB" id="A0A2P2LD64"/>
<accession>A0A2P2LD64</accession>
<feature type="chain" id="PRO_5015139620" evidence="1">
    <location>
        <begin position="29"/>
        <end position="50"/>
    </location>
</feature>